<accession>A0A0R1U5Y1</accession>
<organism evidence="1 2">
    <name type="scientific">Lacticaseibacillus pantheris DSM 15945 = JCM 12539 = NBRC 106106</name>
    <dbReference type="NCBI Taxonomy" id="1423783"/>
    <lineage>
        <taxon>Bacteria</taxon>
        <taxon>Bacillati</taxon>
        <taxon>Bacillota</taxon>
        <taxon>Bacilli</taxon>
        <taxon>Lactobacillales</taxon>
        <taxon>Lactobacillaceae</taxon>
        <taxon>Lacticaseibacillus</taxon>
    </lineage>
</organism>
<keyword evidence="2" id="KW-1185">Reference proteome</keyword>
<dbReference type="RefSeq" id="WP_054651256.1">
    <property type="nucleotide sequence ID" value="NZ_AZFJ01000003.1"/>
</dbReference>
<name>A0A0R1U5Y1_9LACO</name>
<sequence>MVETFKSYIGGLVKSAAMGELPDEPRLYYLVRYYPHAAQHDYYLTRSGHTRVELPGYRYPDAQWTWDECERVDSKHQYKRVLVEE</sequence>
<dbReference type="Proteomes" id="UP000051922">
    <property type="component" value="Unassembled WGS sequence"/>
</dbReference>
<dbReference type="AlphaFoldDB" id="A0A0R1U5Y1"/>
<dbReference type="EMBL" id="AZFJ01000003">
    <property type="protein sequence ID" value="KRL88615.1"/>
    <property type="molecule type" value="Genomic_DNA"/>
</dbReference>
<gene>
    <name evidence="1" type="ORF">FC50_GL002375</name>
</gene>
<dbReference type="STRING" id="1423783.FC50_GL002375"/>
<dbReference type="PATRIC" id="fig|1423783.4.peg.2442"/>
<protein>
    <submittedName>
        <fullName evidence="1">Uncharacterized protein</fullName>
    </submittedName>
</protein>
<comment type="caution">
    <text evidence="1">The sequence shown here is derived from an EMBL/GenBank/DDBJ whole genome shotgun (WGS) entry which is preliminary data.</text>
</comment>
<proteinExistence type="predicted"/>
<evidence type="ECO:0000313" key="1">
    <source>
        <dbReference type="EMBL" id="KRL88615.1"/>
    </source>
</evidence>
<evidence type="ECO:0000313" key="2">
    <source>
        <dbReference type="Proteomes" id="UP000051922"/>
    </source>
</evidence>
<reference evidence="1 2" key="1">
    <citation type="journal article" date="2015" name="Genome Announc.">
        <title>Expanding the biotechnology potential of lactobacilli through comparative genomics of 213 strains and associated genera.</title>
        <authorList>
            <person name="Sun Z."/>
            <person name="Harris H.M."/>
            <person name="McCann A."/>
            <person name="Guo C."/>
            <person name="Argimon S."/>
            <person name="Zhang W."/>
            <person name="Yang X."/>
            <person name="Jeffery I.B."/>
            <person name="Cooney J.C."/>
            <person name="Kagawa T.F."/>
            <person name="Liu W."/>
            <person name="Song Y."/>
            <person name="Salvetti E."/>
            <person name="Wrobel A."/>
            <person name="Rasinkangas P."/>
            <person name="Parkhill J."/>
            <person name="Rea M.C."/>
            <person name="O'Sullivan O."/>
            <person name="Ritari J."/>
            <person name="Douillard F.P."/>
            <person name="Paul Ross R."/>
            <person name="Yang R."/>
            <person name="Briner A.E."/>
            <person name="Felis G.E."/>
            <person name="de Vos W.M."/>
            <person name="Barrangou R."/>
            <person name="Klaenhammer T.R."/>
            <person name="Caufield P.W."/>
            <person name="Cui Y."/>
            <person name="Zhang H."/>
            <person name="O'Toole P.W."/>
        </authorList>
    </citation>
    <scope>NUCLEOTIDE SEQUENCE [LARGE SCALE GENOMIC DNA]</scope>
    <source>
        <strain evidence="1 2">DSM 15945</strain>
    </source>
</reference>